<gene>
    <name evidence="1" type="ORF">AWN68_02770</name>
</gene>
<name>A0A150XYJ5_9BACT</name>
<dbReference type="InterPro" id="IPR003718">
    <property type="entry name" value="OsmC/Ohr_fam"/>
</dbReference>
<evidence type="ECO:0000313" key="1">
    <source>
        <dbReference type="EMBL" id="KYG83746.1"/>
    </source>
</evidence>
<dbReference type="RefSeq" id="WP_068411115.1">
    <property type="nucleotide sequence ID" value="NZ_LRDB01000001.1"/>
</dbReference>
<accession>A0A150XYJ5</accession>
<dbReference type="Proteomes" id="UP000075615">
    <property type="component" value="Unassembled WGS sequence"/>
</dbReference>
<dbReference type="Gene3D" id="3.30.300.20">
    <property type="match status" value="1"/>
</dbReference>
<sequence length="162" mass="17933">MSKNHSYNVKVEWTGNKGTGTSSYRDYERSHIIHVEGKEAILGSSDPAFRGDKTKHNPEDMLVASVSACHMLVYLHLCADAGITVVNYYDNASGTMEETPNGGGRFTEVMLIPVVTILEAAMVTKANELHHKANELCFIANSCNFPIRHNPTCEVRAKKYSE</sequence>
<proteinExistence type="predicted"/>
<dbReference type="InterPro" id="IPR015946">
    <property type="entry name" value="KH_dom-like_a/b"/>
</dbReference>
<dbReference type="SUPFAM" id="SSF82784">
    <property type="entry name" value="OsmC-like"/>
    <property type="match status" value="1"/>
</dbReference>
<dbReference type="OrthoDB" id="9795405at2"/>
<dbReference type="EMBL" id="LRDB01000001">
    <property type="protein sequence ID" value="KYG83746.1"/>
    <property type="molecule type" value="Genomic_DNA"/>
</dbReference>
<dbReference type="STRING" id="296218.AWN68_02770"/>
<dbReference type="Pfam" id="PF02566">
    <property type="entry name" value="OsmC"/>
    <property type="match status" value="1"/>
</dbReference>
<keyword evidence="2" id="KW-1185">Reference proteome</keyword>
<organism evidence="1 2">
    <name type="scientific">Roseivirga echinicomitans</name>
    <dbReference type="NCBI Taxonomy" id="296218"/>
    <lineage>
        <taxon>Bacteria</taxon>
        <taxon>Pseudomonadati</taxon>
        <taxon>Bacteroidota</taxon>
        <taxon>Cytophagia</taxon>
        <taxon>Cytophagales</taxon>
        <taxon>Roseivirgaceae</taxon>
        <taxon>Roseivirga</taxon>
    </lineage>
</organism>
<dbReference type="PANTHER" id="PTHR42830">
    <property type="entry name" value="OSMOTICALLY INDUCIBLE FAMILY PROTEIN"/>
    <property type="match status" value="1"/>
</dbReference>
<dbReference type="PANTHER" id="PTHR42830:SF2">
    <property type="entry name" value="OSMC_OHR FAMILY PROTEIN"/>
    <property type="match status" value="1"/>
</dbReference>
<comment type="caution">
    <text evidence="1">The sequence shown here is derived from an EMBL/GenBank/DDBJ whole genome shotgun (WGS) entry which is preliminary data.</text>
</comment>
<evidence type="ECO:0000313" key="2">
    <source>
        <dbReference type="Proteomes" id="UP000075615"/>
    </source>
</evidence>
<dbReference type="AlphaFoldDB" id="A0A150XYJ5"/>
<dbReference type="InterPro" id="IPR036102">
    <property type="entry name" value="OsmC/Ohrsf"/>
</dbReference>
<protein>
    <submittedName>
        <fullName evidence="1">Peroxiredoxin</fullName>
    </submittedName>
</protein>
<dbReference type="InterPro" id="IPR052707">
    <property type="entry name" value="OsmC_Ohr_Peroxiredoxin"/>
</dbReference>
<reference evidence="1 2" key="1">
    <citation type="submission" date="2016-01" db="EMBL/GenBank/DDBJ databases">
        <title>Genome sequencing of Roseivirga echinicomitans KMM 6058.</title>
        <authorList>
            <person name="Selvaratnam C."/>
            <person name="Thevarajoo S."/>
            <person name="Goh K.M."/>
            <person name="Ee R."/>
            <person name="Chan K.-G."/>
            <person name="Chong C.S."/>
        </authorList>
    </citation>
    <scope>NUCLEOTIDE SEQUENCE [LARGE SCALE GENOMIC DNA]</scope>
    <source>
        <strain evidence="1 2">KMM 6058</strain>
    </source>
</reference>